<dbReference type="EMBL" id="UINC01013896">
    <property type="protein sequence ID" value="SVA59692.1"/>
    <property type="molecule type" value="Genomic_DNA"/>
</dbReference>
<dbReference type="Gene3D" id="1.20.120.530">
    <property type="entry name" value="GntR ligand-binding domain-like"/>
    <property type="match status" value="1"/>
</dbReference>
<keyword evidence="2" id="KW-0238">DNA-binding</keyword>
<proteinExistence type="predicted"/>
<dbReference type="InterPro" id="IPR036388">
    <property type="entry name" value="WH-like_DNA-bd_sf"/>
</dbReference>
<gene>
    <name evidence="5" type="ORF">METZ01_LOCUS112546</name>
</gene>
<dbReference type="GO" id="GO:0003677">
    <property type="term" value="F:DNA binding"/>
    <property type="evidence" value="ECO:0007669"/>
    <property type="project" value="UniProtKB-KW"/>
</dbReference>
<organism evidence="5">
    <name type="scientific">marine metagenome</name>
    <dbReference type="NCBI Taxonomy" id="408172"/>
    <lineage>
        <taxon>unclassified sequences</taxon>
        <taxon>metagenomes</taxon>
        <taxon>ecological metagenomes</taxon>
    </lineage>
</organism>
<dbReference type="InterPro" id="IPR000524">
    <property type="entry name" value="Tscrpt_reg_HTH_GntR"/>
</dbReference>
<dbReference type="SMART" id="SM00345">
    <property type="entry name" value="HTH_GNTR"/>
    <property type="match status" value="1"/>
</dbReference>
<evidence type="ECO:0000259" key="4">
    <source>
        <dbReference type="PROSITE" id="PS50949"/>
    </source>
</evidence>
<name>A0A381X556_9ZZZZ</name>
<keyword evidence="1" id="KW-0805">Transcription regulation</keyword>
<dbReference type="AlphaFoldDB" id="A0A381X556"/>
<dbReference type="Pfam" id="PF00392">
    <property type="entry name" value="GntR"/>
    <property type="match status" value="1"/>
</dbReference>
<dbReference type="InterPro" id="IPR008920">
    <property type="entry name" value="TF_FadR/GntR_C"/>
</dbReference>
<dbReference type="GO" id="GO:0003700">
    <property type="term" value="F:DNA-binding transcription factor activity"/>
    <property type="evidence" value="ECO:0007669"/>
    <property type="project" value="InterPro"/>
</dbReference>
<reference evidence="5" key="1">
    <citation type="submission" date="2018-05" db="EMBL/GenBank/DDBJ databases">
        <authorList>
            <person name="Lanie J.A."/>
            <person name="Ng W.-L."/>
            <person name="Kazmierczak K.M."/>
            <person name="Andrzejewski T.M."/>
            <person name="Davidsen T.M."/>
            <person name="Wayne K.J."/>
            <person name="Tettelin H."/>
            <person name="Glass J.I."/>
            <person name="Rusch D."/>
            <person name="Podicherti R."/>
            <person name="Tsui H.-C.T."/>
            <person name="Winkler M.E."/>
        </authorList>
    </citation>
    <scope>NUCLEOTIDE SEQUENCE</scope>
</reference>
<dbReference type="PANTHER" id="PTHR43537:SF52">
    <property type="entry name" value="FATTY ACID METABOLISM REGULATOR PROTEIN"/>
    <property type="match status" value="1"/>
</dbReference>
<dbReference type="Gene3D" id="1.10.10.10">
    <property type="entry name" value="Winged helix-like DNA-binding domain superfamily/Winged helix DNA-binding domain"/>
    <property type="match status" value="1"/>
</dbReference>
<evidence type="ECO:0000256" key="1">
    <source>
        <dbReference type="ARBA" id="ARBA00023015"/>
    </source>
</evidence>
<dbReference type="Pfam" id="PF07729">
    <property type="entry name" value="FCD"/>
    <property type="match status" value="1"/>
</dbReference>
<evidence type="ECO:0000256" key="2">
    <source>
        <dbReference type="ARBA" id="ARBA00023125"/>
    </source>
</evidence>
<dbReference type="PROSITE" id="PS50949">
    <property type="entry name" value="HTH_GNTR"/>
    <property type="match status" value="1"/>
</dbReference>
<keyword evidence="3" id="KW-0804">Transcription</keyword>
<protein>
    <recommendedName>
        <fullName evidence="4">HTH gntR-type domain-containing protein</fullName>
    </recommendedName>
</protein>
<evidence type="ECO:0000313" key="5">
    <source>
        <dbReference type="EMBL" id="SVA59692.1"/>
    </source>
</evidence>
<dbReference type="SUPFAM" id="SSF46785">
    <property type="entry name" value="Winged helix' DNA-binding domain"/>
    <property type="match status" value="1"/>
</dbReference>
<feature type="domain" description="HTH gntR-type" evidence="4">
    <location>
        <begin position="14"/>
        <end position="81"/>
    </location>
</feature>
<dbReference type="CDD" id="cd07377">
    <property type="entry name" value="WHTH_GntR"/>
    <property type="match status" value="1"/>
</dbReference>
<dbReference type="InterPro" id="IPR036390">
    <property type="entry name" value="WH_DNA-bd_sf"/>
</dbReference>
<dbReference type="SMART" id="SM00895">
    <property type="entry name" value="FCD"/>
    <property type="match status" value="1"/>
</dbReference>
<sequence length="228" mass="25715">MSKPKTVTKVQPRKSLTMVAYEQLEELITTLKLEPGTVLSEAALVDQLGIGRTPIREALQKLEREGLILILPRKGIQVTDINPRKQLLLLELRRELEKLLARTGALRATDAERLQFESVADAMENTIDHEDHVGFMRQDYVLNQLISKAGHNEYATRAIGLIQGLARRFWFMHRAEAADLTLCTRLHAELARSIARGSPDDAEHAVDALLDYLETFTRATVDPNLLSR</sequence>
<evidence type="ECO:0000256" key="3">
    <source>
        <dbReference type="ARBA" id="ARBA00023163"/>
    </source>
</evidence>
<dbReference type="SUPFAM" id="SSF48008">
    <property type="entry name" value="GntR ligand-binding domain-like"/>
    <property type="match status" value="1"/>
</dbReference>
<accession>A0A381X556</accession>
<dbReference type="PRINTS" id="PR00035">
    <property type="entry name" value="HTHGNTR"/>
</dbReference>
<dbReference type="PANTHER" id="PTHR43537">
    <property type="entry name" value="TRANSCRIPTIONAL REGULATOR, GNTR FAMILY"/>
    <property type="match status" value="1"/>
</dbReference>
<dbReference type="InterPro" id="IPR011711">
    <property type="entry name" value="GntR_C"/>
</dbReference>